<accession>A0AAW2LEW5</accession>
<dbReference type="EMBL" id="JACGWK010000014">
    <property type="protein sequence ID" value="KAL0317077.1"/>
    <property type="molecule type" value="Genomic_DNA"/>
</dbReference>
<evidence type="ECO:0000256" key="1">
    <source>
        <dbReference type="SAM" id="MobiDB-lite"/>
    </source>
</evidence>
<reference evidence="2" key="2">
    <citation type="journal article" date="2024" name="Plant">
        <title>Genomic evolution and insights into agronomic trait innovations of Sesamum species.</title>
        <authorList>
            <person name="Miao H."/>
            <person name="Wang L."/>
            <person name="Qu L."/>
            <person name="Liu H."/>
            <person name="Sun Y."/>
            <person name="Le M."/>
            <person name="Wang Q."/>
            <person name="Wei S."/>
            <person name="Zheng Y."/>
            <person name="Lin W."/>
            <person name="Duan Y."/>
            <person name="Cao H."/>
            <person name="Xiong S."/>
            <person name="Wang X."/>
            <person name="Wei L."/>
            <person name="Li C."/>
            <person name="Ma Q."/>
            <person name="Ju M."/>
            <person name="Zhao R."/>
            <person name="Li G."/>
            <person name="Mu C."/>
            <person name="Tian Q."/>
            <person name="Mei H."/>
            <person name="Zhang T."/>
            <person name="Gao T."/>
            <person name="Zhang H."/>
        </authorList>
    </citation>
    <scope>NUCLEOTIDE SEQUENCE</scope>
    <source>
        <strain evidence="2">G01</strain>
    </source>
</reference>
<feature type="compositionally biased region" description="Basic and acidic residues" evidence="1">
    <location>
        <begin position="78"/>
        <end position="92"/>
    </location>
</feature>
<feature type="region of interest" description="Disordered" evidence="1">
    <location>
        <begin position="78"/>
        <end position="115"/>
    </location>
</feature>
<protein>
    <submittedName>
        <fullName evidence="2">NF-X1-type zinc finger protein NFXL2</fullName>
    </submittedName>
</protein>
<comment type="caution">
    <text evidence="2">The sequence shown here is derived from an EMBL/GenBank/DDBJ whole genome shotgun (WGS) entry which is preliminary data.</text>
</comment>
<reference evidence="2" key="1">
    <citation type="submission" date="2020-06" db="EMBL/GenBank/DDBJ databases">
        <authorList>
            <person name="Li T."/>
            <person name="Hu X."/>
            <person name="Zhang T."/>
            <person name="Song X."/>
            <person name="Zhang H."/>
            <person name="Dai N."/>
            <person name="Sheng W."/>
            <person name="Hou X."/>
            <person name="Wei L."/>
        </authorList>
    </citation>
    <scope>NUCLEOTIDE SEQUENCE</scope>
    <source>
        <strain evidence="2">G01</strain>
        <tissue evidence="2">Leaf</tissue>
    </source>
</reference>
<sequence>MAVRSCNGPCHRKLPNCTHLCPETCHTGPCPSPDKCSKKHITVQVVIPDVPKNQYGVGLLPCGNDCKSKVKVPDAELHFRQTKPPEEKESDKATNVSKRRRRRQRVPEEENTSTLQVWLYS</sequence>
<name>A0AAW2LEW5_9LAMI</name>
<organism evidence="2">
    <name type="scientific">Sesamum angustifolium</name>
    <dbReference type="NCBI Taxonomy" id="2727405"/>
    <lineage>
        <taxon>Eukaryota</taxon>
        <taxon>Viridiplantae</taxon>
        <taxon>Streptophyta</taxon>
        <taxon>Embryophyta</taxon>
        <taxon>Tracheophyta</taxon>
        <taxon>Spermatophyta</taxon>
        <taxon>Magnoliopsida</taxon>
        <taxon>eudicotyledons</taxon>
        <taxon>Gunneridae</taxon>
        <taxon>Pentapetalae</taxon>
        <taxon>asterids</taxon>
        <taxon>lamiids</taxon>
        <taxon>Lamiales</taxon>
        <taxon>Pedaliaceae</taxon>
        <taxon>Sesamum</taxon>
    </lineage>
</organism>
<gene>
    <name evidence="2" type="ORF">Sangu_2122000</name>
</gene>
<evidence type="ECO:0000313" key="2">
    <source>
        <dbReference type="EMBL" id="KAL0317077.1"/>
    </source>
</evidence>
<dbReference type="AlphaFoldDB" id="A0AAW2LEW5"/>
<proteinExistence type="predicted"/>